<feature type="compositionally biased region" description="Basic and acidic residues" evidence="3">
    <location>
        <begin position="303"/>
        <end position="315"/>
    </location>
</feature>
<organism evidence="5 6">
    <name type="scientific">Aristolochia fimbriata</name>
    <name type="common">White veined hardy Dutchman's pipe vine</name>
    <dbReference type="NCBI Taxonomy" id="158543"/>
    <lineage>
        <taxon>Eukaryota</taxon>
        <taxon>Viridiplantae</taxon>
        <taxon>Streptophyta</taxon>
        <taxon>Embryophyta</taxon>
        <taxon>Tracheophyta</taxon>
        <taxon>Spermatophyta</taxon>
        <taxon>Magnoliopsida</taxon>
        <taxon>Magnoliidae</taxon>
        <taxon>Piperales</taxon>
        <taxon>Aristolochiaceae</taxon>
        <taxon>Aristolochia</taxon>
    </lineage>
</organism>
<feature type="compositionally biased region" description="Basic and acidic residues" evidence="3">
    <location>
        <begin position="629"/>
        <end position="641"/>
    </location>
</feature>
<dbReference type="Pfam" id="PF00076">
    <property type="entry name" value="RRM_1"/>
    <property type="match status" value="3"/>
</dbReference>
<feature type="region of interest" description="Disordered" evidence="3">
    <location>
        <begin position="856"/>
        <end position="881"/>
    </location>
</feature>
<feature type="region of interest" description="Disordered" evidence="3">
    <location>
        <begin position="1"/>
        <end position="54"/>
    </location>
</feature>
<feature type="region of interest" description="Disordered" evidence="3">
    <location>
        <begin position="610"/>
        <end position="803"/>
    </location>
</feature>
<comment type="caution">
    <text evidence="5">The sequence shown here is derived from an EMBL/GenBank/DDBJ whole genome shotgun (WGS) entry which is preliminary data.</text>
</comment>
<evidence type="ECO:0000256" key="2">
    <source>
        <dbReference type="PROSITE-ProRule" id="PRU00176"/>
    </source>
</evidence>
<dbReference type="InterPro" id="IPR000504">
    <property type="entry name" value="RRM_dom"/>
</dbReference>
<dbReference type="AlphaFoldDB" id="A0AAV7ECD5"/>
<feature type="region of interest" description="Disordered" evidence="3">
    <location>
        <begin position="75"/>
        <end position="106"/>
    </location>
</feature>
<gene>
    <name evidence="5" type="ORF">H6P81_016737</name>
</gene>
<evidence type="ECO:0000313" key="6">
    <source>
        <dbReference type="Proteomes" id="UP000825729"/>
    </source>
</evidence>
<evidence type="ECO:0000256" key="1">
    <source>
        <dbReference type="ARBA" id="ARBA00022884"/>
    </source>
</evidence>
<feature type="domain" description="RRM" evidence="4">
    <location>
        <begin position="435"/>
        <end position="519"/>
    </location>
</feature>
<keyword evidence="6" id="KW-1185">Reference proteome</keyword>
<dbReference type="PROSITE" id="PS50102">
    <property type="entry name" value="RRM"/>
    <property type="match status" value="3"/>
</dbReference>
<dbReference type="PANTHER" id="PTHR21245">
    <property type="entry name" value="HETEROGENEOUS NUCLEAR RIBONUCLEOPROTEIN"/>
    <property type="match status" value="1"/>
</dbReference>
<protein>
    <recommendedName>
        <fullName evidence="4">RRM domain-containing protein</fullName>
    </recommendedName>
</protein>
<feature type="domain" description="RRM" evidence="4">
    <location>
        <begin position="532"/>
        <end position="612"/>
    </location>
</feature>
<feature type="compositionally biased region" description="Acidic residues" evidence="3">
    <location>
        <begin position="316"/>
        <end position="337"/>
    </location>
</feature>
<feature type="domain" description="RRM" evidence="4">
    <location>
        <begin position="354"/>
        <end position="433"/>
    </location>
</feature>
<sequence length="904" mass="97312">MPPRRKGAGKKTTPKGKSAASKTAKAQVEAVEEKSVSAAEVPEASVPANTVSEPESVIEEKAVVTEEVLAEKKIQDADAEGSVDVKEETVDAKTEDGNAEEGANVNTEITAMVSEGGVEVKEVKVETVETVEVKEVTVTQLVDGDTSEPVNEQTDNRIPAEAEAIADGNTDAAMETDDGNLAKSGVIADGKADAGLEPRNGENDGSISREQEKMKESADDISEAPVRAEKYEETKEAPGKVAKGPEHIEEDNDGEDSEDPEEIMDEHVSESASMEQDEDTNKEIGDEETLQGDQDNEGVEVDGASRGEGGDKVGEADESGSEDEEEDEENEEEDEDPSVYMHAPLSDRKKQKEFEIFVGGLDKEAVEEDLIKVFGEFGDIQAARIVKHPTTQKSKGFAFIRYATVEQAKKALSELKDGAEVKGKRVGISASQDNDTLYMGNICKTWTKDHVLETLKGYGVEQIEEIYLPEDPKNEGKSKGFALLEFSTHSDAMAAFQRLRKPDSIFGCDRSARVSFAQSSMHPSEEALSQVKTVYIECLPSSWDEDKVKEHCNQYGDIEKIQLSRNFTTARRKDFGFVTFLSRESAVACVEGINNAQIGEGDNKVKANLAKPQNKGRLAKQGARGGFKVRKDGERTEEAGRSMKARSRTKSKGSESKGKAASNFRSGRSGQPVRPHARSGGEGGGHVQDRQRREPQFKGGRRGGRGGPPDYNSRPSKKPRGDMHGRPATDFGSRRNSRYGKPKGNYPSRPPPYRDPYASGYGAPGYPGRGYGAASGSKRHYSDMEPHAGYLGHASKHGHHDSYGYGQRSAGGYNHASTGTGYAGGSVAQASYGSEYSSYPGYEAGYGYPASGGAYPSHSSAYPPSNAAYPPSNAAYPSGSAGYPPSAGAYPPSAGAYPPRRPYY</sequence>
<dbReference type="SUPFAM" id="SSF54928">
    <property type="entry name" value="RNA-binding domain, RBD"/>
    <property type="match status" value="2"/>
</dbReference>
<evidence type="ECO:0000256" key="3">
    <source>
        <dbReference type="SAM" id="MobiDB-lite"/>
    </source>
</evidence>
<feature type="compositionally biased region" description="Basic residues" evidence="3">
    <location>
        <begin position="1"/>
        <end position="14"/>
    </location>
</feature>
<proteinExistence type="predicted"/>
<dbReference type="GO" id="GO:0003723">
    <property type="term" value="F:RNA binding"/>
    <property type="evidence" value="ECO:0007669"/>
    <property type="project" value="UniProtKB-UniRule"/>
</dbReference>
<dbReference type="InterPro" id="IPR012677">
    <property type="entry name" value="Nucleotide-bd_a/b_plait_sf"/>
</dbReference>
<feature type="compositionally biased region" description="Acidic residues" evidence="3">
    <location>
        <begin position="248"/>
        <end position="264"/>
    </location>
</feature>
<name>A0AAV7ECD5_ARIFI</name>
<feature type="compositionally biased region" description="Low complexity" evidence="3">
    <location>
        <begin position="36"/>
        <end position="48"/>
    </location>
</feature>
<evidence type="ECO:0000313" key="5">
    <source>
        <dbReference type="EMBL" id="KAG9445397.1"/>
    </source>
</evidence>
<dbReference type="EMBL" id="JAINDJ010000006">
    <property type="protein sequence ID" value="KAG9445397.1"/>
    <property type="molecule type" value="Genomic_DNA"/>
</dbReference>
<feature type="compositionally biased region" description="Basic and acidic residues" evidence="3">
    <location>
        <begin position="687"/>
        <end position="696"/>
    </location>
</feature>
<feature type="compositionally biased region" description="Gly residues" evidence="3">
    <location>
        <begin position="762"/>
        <end position="773"/>
    </location>
</feature>
<feature type="compositionally biased region" description="Low complexity" evidence="3">
    <location>
        <begin position="15"/>
        <end position="29"/>
    </location>
</feature>
<feature type="compositionally biased region" description="Basic and acidic residues" evidence="3">
    <location>
        <begin position="226"/>
        <end position="247"/>
    </location>
</feature>
<feature type="compositionally biased region" description="Basic and acidic residues" evidence="3">
    <location>
        <begin position="190"/>
        <end position="218"/>
    </location>
</feature>
<feature type="compositionally biased region" description="Acidic residues" evidence="3">
    <location>
        <begin position="285"/>
        <end position="300"/>
    </location>
</feature>
<dbReference type="InterPro" id="IPR035979">
    <property type="entry name" value="RBD_domain_sf"/>
</dbReference>
<dbReference type="Proteomes" id="UP000825729">
    <property type="component" value="Unassembled WGS sequence"/>
</dbReference>
<dbReference type="Gene3D" id="3.30.70.330">
    <property type="match status" value="3"/>
</dbReference>
<dbReference type="CDD" id="cd00590">
    <property type="entry name" value="RRM_SF"/>
    <property type="match status" value="3"/>
</dbReference>
<feature type="compositionally biased region" description="Basic and acidic residues" evidence="3">
    <location>
        <begin position="83"/>
        <end position="96"/>
    </location>
</feature>
<keyword evidence="1 2" id="KW-0694">RNA-binding</keyword>
<dbReference type="SMART" id="SM00360">
    <property type="entry name" value="RRM"/>
    <property type="match status" value="3"/>
</dbReference>
<evidence type="ECO:0000259" key="4">
    <source>
        <dbReference type="PROSITE" id="PS50102"/>
    </source>
</evidence>
<reference evidence="5 6" key="1">
    <citation type="submission" date="2021-07" db="EMBL/GenBank/DDBJ databases">
        <title>The Aristolochia fimbriata genome: insights into angiosperm evolution, floral development and chemical biosynthesis.</title>
        <authorList>
            <person name="Jiao Y."/>
        </authorList>
    </citation>
    <scope>NUCLEOTIDE SEQUENCE [LARGE SCALE GENOMIC DNA]</scope>
    <source>
        <strain evidence="5">IBCAS-2021</strain>
        <tissue evidence="5">Leaf</tissue>
    </source>
</reference>
<feature type="region of interest" description="Disordered" evidence="3">
    <location>
        <begin position="139"/>
        <end position="346"/>
    </location>
</feature>
<accession>A0AAV7ECD5</accession>